<gene>
    <name evidence="1" type="ORF">QEH59_15525</name>
</gene>
<protein>
    <submittedName>
        <fullName evidence="1">Uncharacterized protein</fullName>
    </submittedName>
</protein>
<name>A0ABU1ANR6_9BACT</name>
<dbReference type="RefSeq" id="WP_308986291.1">
    <property type="nucleotide sequence ID" value="NZ_JARXIC010000035.1"/>
</dbReference>
<proteinExistence type="predicted"/>
<keyword evidence="2" id="KW-1185">Reference proteome</keyword>
<dbReference type="EMBL" id="JARXIC010000035">
    <property type="protein sequence ID" value="MDQ8195843.1"/>
    <property type="molecule type" value="Genomic_DNA"/>
</dbReference>
<evidence type="ECO:0000313" key="2">
    <source>
        <dbReference type="Proteomes" id="UP001243717"/>
    </source>
</evidence>
<dbReference type="Proteomes" id="UP001243717">
    <property type="component" value="Unassembled WGS sequence"/>
</dbReference>
<evidence type="ECO:0000313" key="1">
    <source>
        <dbReference type="EMBL" id="MDQ8195843.1"/>
    </source>
</evidence>
<organism evidence="1 2">
    <name type="scientific">Thalassobacterium sedimentorum</name>
    <dbReference type="NCBI Taxonomy" id="3041258"/>
    <lineage>
        <taxon>Bacteria</taxon>
        <taxon>Pseudomonadati</taxon>
        <taxon>Verrucomicrobiota</taxon>
        <taxon>Opitutia</taxon>
        <taxon>Puniceicoccales</taxon>
        <taxon>Coraliomargaritaceae</taxon>
        <taxon>Thalassobacterium</taxon>
    </lineage>
</organism>
<comment type="caution">
    <text evidence="1">The sequence shown here is derived from an EMBL/GenBank/DDBJ whole genome shotgun (WGS) entry which is preliminary data.</text>
</comment>
<accession>A0ABU1ANR6</accession>
<reference evidence="1 2" key="1">
    <citation type="submission" date="2023-04" db="EMBL/GenBank/DDBJ databases">
        <title>A novel bacteria isolated from coastal sediment.</title>
        <authorList>
            <person name="Liu X.-J."/>
            <person name="Du Z.-J."/>
        </authorList>
    </citation>
    <scope>NUCLEOTIDE SEQUENCE [LARGE SCALE GENOMIC DNA]</scope>
    <source>
        <strain evidence="1 2">SDUM461004</strain>
    </source>
</reference>
<sequence length="438" mass="47814">MSPRLAPKTPILLAILTLVGAFLYIAHLHQKLKNLEADKQQASIPLLSRIETESANPSIPLLTSINSEIPILTPIDTRPEGPTTPRRPLLLPITQPITTNTWAEPNDAFLAEARRRALKDPEAAMAWLQNQHSGSERLRGMLEVVALWATQDSESTLLWLESNAQGLARLETLNNGVELWAQRNPNAAAEWVDGMANDGSKATAAKALATQWAQADPSAAAAWVSTLPTGPIRQQATLALAESWIQIDAQAASVWALSEAEFNGNYDLLQQAIREFSQQSPIAAEAFVRDLAGAPHADKAITSLITGRAQEDPAATALWLSEMSSDDPIYSTEHANKLMQVWAESDSIAASEWLSQQTLGPLRDAAIYGFSETIQSFEPEAAATWANAISDPDQRVLRLTDSINQWARTQPHQALKWIKTAELEPAVRTHLANYIGAD</sequence>